<comment type="catalytic activity">
    <reaction evidence="1">
        <text>[protein]-peptidylproline (omega=180) = [protein]-peptidylproline (omega=0)</text>
        <dbReference type="Rhea" id="RHEA:16237"/>
        <dbReference type="Rhea" id="RHEA-COMP:10747"/>
        <dbReference type="Rhea" id="RHEA-COMP:10748"/>
        <dbReference type="ChEBI" id="CHEBI:83833"/>
        <dbReference type="ChEBI" id="CHEBI:83834"/>
        <dbReference type="EC" id="5.2.1.8"/>
    </reaction>
</comment>
<proteinExistence type="predicted"/>
<dbReference type="AlphaFoldDB" id="A0A645DUL4"/>
<evidence type="ECO:0000256" key="4">
    <source>
        <dbReference type="ARBA" id="ARBA00023110"/>
    </source>
</evidence>
<protein>
    <recommendedName>
        <fullName evidence="2">peptidylprolyl isomerase</fullName>
        <ecNumber evidence="2">5.2.1.8</ecNumber>
    </recommendedName>
</protein>
<evidence type="ECO:0000256" key="5">
    <source>
        <dbReference type="ARBA" id="ARBA00023235"/>
    </source>
</evidence>
<keyword evidence="5 7" id="KW-0413">Isomerase</keyword>
<dbReference type="SUPFAM" id="SSF54534">
    <property type="entry name" value="FKBP-like"/>
    <property type="match status" value="1"/>
</dbReference>
<dbReference type="PANTHER" id="PTHR47245:SF1">
    <property type="entry name" value="FOLDASE PROTEIN PRSA"/>
    <property type="match status" value="1"/>
</dbReference>
<comment type="caution">
    <text evidence="7">The sequence shown here is derived from an EMBL/GenBank/DDBJ whole genome shotgun (WGS) entry which is preliminary data.</text>
</comment>
<keyword evidence="4" id="KW-0697">Rotamase</keyword>
<sequence>MEFDSAKLFGVDEAVAAEERTKLETALEKTGATMLNEKFTAAGLTREYFTKVSKNALIIEALKAQIKESLTFTDEEIKAFYDENLDAKYVEKNTSHILVADEATANEVYAKLMAGADWLEMSNQYSTDEAAKQSGGNIGYYSRTGGLVSEYTDGAFALTEKGQISQPVKTSFGYHIIRLEDTREVALDSVKENIKQELTTTKINDELVKVVEAAKVSPDKAKQTMLSIAKGQQ</sequence>
<evidence type="ECO:0000313" key="7">
    <source>
        <dbReference type="EMBL" id="MPM92818.1"/>
    </source>
</evidence>
<evidence type="ECO:0000256" key="2">
    <source>
        <dbReference type="ARBA" id="ARBA00013194"/>
    </source>
</evidence>
<name>A0A645DUL4_9ZZZZ</name>
<evidence type="ECO:0000259" key="6">
    <source>
        <dbReference type="PROSITE" id="PS50198"/>
    </source>
</evidence>
<dbReference type="EMBL" id="VSSQ01039704">
    <property type="protein sequence ID" value="MPM92818.1"/>
    <property type="molecule type" value="Genomic_DNA"/>
</dbReference>
<evidence type="ECO:0000256" key="1">
    <source>
        <dbReference type="ARBA" id="ARBA00000971"/>
    </source>
</evidence>
<accession>A0A645DUL4</accession>
<feature type="domain" description="PpiC" evidence="6">
    <location>
        <begin position="89"/>
        <end position="181"/>
    </location>
</feature>
<organism evidence="7">
    <name type="scientific">bioreactor metagenome</name>
    <dbReference type="NCBI Taxonomy" id="1076179"/>
    <lineage>
        <taxon>unclassified sequences</taxon>
        <taxon>metagenomes</taxon>
        <taxon>ecological metagenomes</taxon>
    </lineage>
</organism>
<dbReference type="InterPro" id="IPR046357">
    <property type="entry name" value="PPIase_dom_sf"/>
</dbReference>
<dbReference type="EC" id="5.2.1.8" evidence="2"/>
<keyword evidence="3" id="KW-0732">Signal</keyword>
<evidence type="ECO:0000256" key="3">
    <source>
        <dbReference type="ARBA" id="ARBA00022729"/>
    </source>
</evidence>
<reference evidence="7" key="1">
    <citation type="submission" date="2019-08" db="EMBL/GenBank/DDBJ databases">
        <authorList>
            <person name="Kucharzyk K."/>
            <person name="Murdoch R.W."/>
            <person name="Higgins S."/>
            <person name="Loffler F."/>
        </authorList>
    </citation>
    <scope>NUCLEOTIDE SEQUENCE</scope>
</reference>
<dbReference type="InterPro" id="IPR050245">
    <property type="entry name" value="PrsA_foldase"/>
</dbReference>
<dbReference type="Pfam" id="PF00639">
    <property type="entry name" value="Rotamase"/>
    <property type="match status" value="1"/>
</dbReference>
<dbReference type="GO" id="GO:0003755">
    <property type="term" value="F:peptidyl-prolyl cis-trans isomerase activity"/>
    <property type="evidence" value="ECO:0007669"/>
    <property type="project" value="UniProtKB-KW"/>
</dbReference>
<dbReference type="Gene3D" id="3.10.50.40">
    <property type="match status" value="1"/>
</dbReference>
<dbReference type="PROSITE" id="PS50198">
    <property type="entry name" value="PPIC_PPIASE_2"/>
    <property type="match status" value="1"/>
</dbReference>
<dbReference type="PANTHER" id="PTHR47245">
    <property type="entry name" value="PEPTIDYLPROLYL ISOMERASE"/>
    <property type="match status" value="1"/>
</dbReference>
<gene>
    <name evidence="7" type="primary">prsA_23</name>
    <name evidence="7" type="ORF">SDC9_139954</name>
</gene>
<dbReference type="InterPro" id="IPR000297">
    <property type="entry name" value="PPIase_PpiC"/>
</dbReference>